<keyword evidence="2" id="KW-1185">Reference proteome</keyword>
<protein>
    <submittedName>
        <fullName evidence="1">Ferritin-like domain-containing protein</fullName>
    </submittedName>
</protein>
<gene>
    <name evidence="1" type="ORF">POL72_12250</name>
</gene>
<sequence>MKQIKMGTNTTGIATSPIDSKELIEFAQVIPPSSPGSEADAAAVRSEYARESGTVGSVPPPASVKGVVKAAGELIHGRPPALLIDKLGERLQFERSGTRLYEAMIAKHDAEGSFEGGPTRADLEAIRDEELLHFALVKRAIERLGADPTAMTPGADVIGLASTGVLAVAVEPRINLGQSLQALLVAELTDNDGWRMLIDLAIAYGQEEMAAEFRVAEQHEALHLERVRAWLSSKLALDTRGAPTSTTPQQAA</sequence>
<proteinExistence type="predicted"/>
<accession>A0ABT5BWJ5</accession>
<dbReference type="Gene3D" id="1.20.1260.10">
    <property type="match status" value="1"/>
</dbReference>
<evidence type="ECO:0000313" key="1">
    <source>
        <dbReference type="EMBL" id="MDC0678506.1"/>
    </source>
</evidence>
<dbReference type="InterPro" id="IPR012347">
    <property type="entry name" value="Ferritin-like"/>
</dbReference>
<dbReference type="EMBL" id="JAQNDK010000001">
    <property type="protein sequence ID" value="MDC0678506.1"/>
    <property type="molecule type" value="Genomic_DNA"/>
</dbReference>
<name>A0ABT5BWJ5_9BACT</name>
<dbReference type="RefSeq" id="WP_272095330.1">
    <property type="nucleotide sequence ID" value="NZ_JAQNDK010000001.1"/>
</dbReference>
<reference evidence="1 2" key="1">
    <citation type="submission" date="2023-01" db="EMBL/GenBank/DDBJ databases">
        <title>Minimal conservation of predation-associated metabolite biosynthetic gene clusters underscores biosynthetic potential of Myxococcota including descriptions for ten novel species: Archangium lansinium sp. nov., Myxococcus landrumus sp. nov., Nannocystis bai.</title>
        <authorList>
            <person name="Ahearne A."/>
            <person name="Stevens C."/>
            <person name="Dowd S."/>
        </authorList>
    </citation>
    <scope>NUCLEOTIDE SEQUENCE [LARGE SCALE GENOMIC DNA]</scope>
    <source>
        <strain evidence="1 2">WIWO2</strain>
    </source>
</reference>
<comment type="caution">
    <text evidence="1">The sequence shown here is derived from an EMBL/GenBank/DDBJ whole genome shotgun (WGS) entry which is preliminary data.</text>
</comment>
<dbReference type="Proteomes" id="UP001217485">
    <property type="component" value="Unassembled WGS sequence"/>
</dbReference>
<evidence type="ECO:0000313" key="2">
    <source>
        <dbReference type="Proteomes" id="UP001217485"/>
    </source>
</evidence>
<dbReference type="CDD" id="cd00657">
    <property type="entry name" value="Ferritin_like"/>
    <property type="match status" value="1"/>
</dbReference>
<organism evidence="1 2">
    <name type="scientific">Sorangium atrum</name>
    <dbReference type="NCBI Taxonomy" id="2995308"/>
    <lineage>
        <taxon>Bacteria</taxon>
        <taxon>Pseudomonadati</taxon>
        <taxon>Myxococcota</taxon>
        <taxon>Polyangia</taxon>
        <taxon>Polyangiales</taxon>
        <taxon>Polyangiaceae</taxon>
        <taxon>Sorangium</taxon>
    </lineage>
</organism>
<dbReference type="SUPFAM" id="SSF47240">
    <property type="entry name" value="Ferritin-like"/>
    <property type="match status" value="1"/>
</dbReference>
<dbReference type="InterPro" id="IPR009078">
    <property type="entry name" value="Ferritin-like_SF"/>
</dbReference>